<feature type="chain" id="PRO_5047353542" description="DUF4397 domain-containing protein" evidence="2">
    <location>
        <begin position="23"/>
        <end position="573"/>
    </location>
</feature>
<sequence length="573" mass="58286">MRTSTGKWLTLVGTLCVAAAAANGCSDDDPATPGGNGDGGLPDQFVPDGSAKDTGADVKDAGSDVGKDTGPTTCGVAPDPDTAVKVRFVNLLMPVNSGAAVDQAPGYALRLNASYADNTVLSNFPVVPAGTGAASVTPYAKIPAGDITFAAQENSADGGPGFKVSATVQSVPARARLTVVALGRPRLTGSASSRAKLLILDESKLSKPACSEIGLRFLNADNALDSDAFTLGAATTPAEAVPRLAAGADTGFKAPLATAAMTLTATSVPAIFGPTGQAPFTIPSTVFAAGRTYLVASVGETYRFSDDERSHGLLVIPVGDDTPAQFIKRDPLVYFFHASPPSTPSELEVRSGGGRLAIGLKYAATPTYADLRPSGAALQFVQPAGDAGAPVTVLDNQATGPLDPGGVYFGSLMGLANGTGEQQLRFKSWKLRPRPAYGVIGTPSDSYAGPVVAFVQASPTAAAVDVGYWSVNSGGSKGSTFTSPLTNIPYGGVSALEGVKFPVTWNVQSWYGVQGTGSASTNRASSGTQLGNRWYTAVLAGDWNATDAEHGAQLVILDLSAPSTTLSVALAHP</sequence>
<gene>
    <name evidence="3" type="ORF">LZC95_17320</name>
</gene>
<evidence type="ECO:0000313" key="4">
    <source>
        <dbReference type="Proteomes" id="UP001379533"/>
    </source>
</evidence>
<organism evidence="3 4">
    <name type="scientific">Pendulispora brunnea</name>
    <dbReference type="NCBI Taxonomy" id="2905690"/>
    <lineage>
        <taxon>Bacteria</taxon>
        <taxon>Pseudomonadati</taxon>
        <taxon>Myxococcota</taxon>
        <taxon>Myxococcia</taxon>
        <taxon>Myxococcales</taxon>
        <taxon>Sorangiineae</taxon>
        <taxon>Pendulisporaceae</taxon>
        <taxon>Pendulispora</taxon>
    </lineage>
</organism>
<keyword evidence="2" id="KW-0732">Signal</keyword>
<feature type="signal peptide" evidence="2">
    <location>
        <begin position="1"/>
        <end position="22"/>
    </location>
</feature>
<evidence type="ECO:0000256" key="1">
    <source>
        <dbReference type="SAM" id="MobiDB-lite"/>
    </source>
</evidence>
<keyword evidence="4" id="KW-1185">Reference proteome</keyword>
<dbReference type="Proteomes" id="UP001379533">
    <property type="component" value="Chromosome"/>
</dbReference>
<name>A0ABZ2KJ49_9BACT</name>
<reference evidence="3 4" key="1">
    <citation type="submission" date="2021-12" db="EMBL/GenBank/DDBJ databases">
        <title>Discovery of the Pendulisporaceae a myxobacterial family with distinct sporulation behavior and unique specialized metabolism.</title>
        <authorList>
            <person name="Garcia R."/>
            <person name="Popoff A."/>
            <person name="Bader C.D."/>
            <person name="Loehr J."/>
            <person name="Walesch S."/>
            <person name="Walt C."/>
            <person name="Boldt J."/>
            <person name="Bunk B."/>
            <person name="Haeckl F.J.F.P.J."/>
            <person name="Gunesch A.P."/>
            <person name="Birkelbach J."/>
            <person name="Nuebel U."/>
            <person name="Pietschmann T."/>
            <person name="Bach T."/>
            <person name="Mueller R."/>
        </authorList>
    </citation>
    <scope>NUCLEOTIDE SEQUENCE [LARGE SCALE GENOMIC DNA]</scope>
    <source>
        <strain evidence="3 4">MSr12523</strain>
    </source>
</reference>
<feature type="region of interest" description="Disordered" evidence="1">
    <location>
        <begin position="28"/>
        <end position="78"/>
    </location>
</feature>
<protein>
    <recommendedName>
        <fullName evidence="5">DUF4397 domain-containing protein</fullName>
    </recommendedName>
</protein>
<evidence type="ECO:0000313" key="3">
    <source>
        <dbReference type="EMBL" id="WXA98579.1"/>
    </source>
</evidence>
<evidence type="ECO:0000256" key="2">
    <source>
        <dbReference type="SAM" id="SignalP"/>
    </source>
</evidence>
<feature type="compositionally biased region" description="Basic and acidic residues" evidence="1">
    <location>
        <begin position="50"/>
        <end position="67"/>
    </location>
</feature>
<accession>A0ABZ2KJ49</accession>
<evidence type="ECO:0008006" key="5">
    <source>
        <dbReference type="Google" id="ProtNLM"/>
    </source>
</evidence>
<dbReference type="EMBL" id="CP089982">
    <property type="protein sequence ID" value="WXA98579.1"/>
    <property type="molecule type" value="Genomic_DNA"/>
</dbReference>
<proteinExistence type="predicted"/>
<dbReference type="RefSeq" id="WP_394849193.1">
    <property type="nucleotide sequence ID" value="NZ_CP089982.1"/>
</dbReference>